<comment type="caution">
    <text evidence="1">The sequence shown here is derived from an EMBL/GenBank/DDBJ whole genome shotgun (WGS) entry which is preliminary data.</text>
</comment>
<accession>A0AAV5HP12</accession>
<organism evidence="1 2">
    <name type="scientific">Rubroshorea leprosula</name>
    <dbReference type="NCBI Taxonomy" id="152421"/>
    <lineage>
        <taxon>Eukaryota</taxon>
        <taxon>Viridiplantae</taxon>
        <taxon>Streptophyta</taxon>
        <taxon>Embryophyta</taxon>
        <taxon>Tracheophyta</taxon>
        <taxon>Spermatophyta</taxon>
        <taxon>Magnoliopsida</taxon>
        <taxon>eudicotyledons</taxon>
        <taxon>Gunneridae</taxon>
        <taxon>Pentapetalae</taxon>
        <taxon>rosids</taxon>
        <taxon>malvids</taxon>
        <taxon>Malvales</taxon>
        <taxon>Dipterocarpaceae</taxon>
        <taxon>Rubroshorea</taxon>
    </lineage>
</organism>
<keyword evidence="2" id="KW-1185">Reference proteome</keyword>
<evidence type="ECO:0000313" key="2">
    <source>
        <dbReference type="Proteomes" id="UP001054252"/>
    </source>
</evidence>
<gene>
    <name evidence="1" type="ORF">SLEP1_g1227</name>
</gene>
<dbReference type="AlphaFoldDB" id="A0AAV5HP12"/>
<dbReference type="EMBL" id="BPVZ01000001">
    <property type="protein sequence ID" value="GKU86740.1"/>
    <property type="molecule type" value="Genomic_DNA"/>
</dbReference>
<proteinExistence type="predicted"/>
<reference evidence="1 2" key="1">
    <citation type="journal article" date="2021" name="Commun. Biol.">
        <title>The genome of Shorea leprosula (Dipterocarpaceae) highlights the ecological relevance of drought in aseasonal tropical rainforests.</title>
        <authorList>
            <person name="Ng K.K.S."/>
            <person name="Kobayashi M.J."/>
            <person name="Fawcett J.A."/>
            <person name="Hatakeyama M."/>
            <person name="Paape T."/>
            <person name="Ng C.H."/>
            <person name="Ang C.C."/>
            <person name="Tnah L.H."/>
            <person name="Lee C.T."/>
            <person name="Nishiyama T."/>
            <person name="Sese J."/>
            <person name="O'Brien M.J."/>
            <person name="Copetti D."/>
            <person name="Mohd Noor M.I."/>
            <person name="Ong R.C."/>
            <person name="Putra M."/>
            <person name="Sireger I.Z."/>
            <person name="Indrioko S."/>
            <person name="Kosugi Y."/>
            <person name="Izuno A."/>
            <person name="Isagi Y."/>
            <person name="Lee S.L."/>
            <person name="Shimizu K.K."/>
        </authorList>
    </citation>
    <scope>NUCLEOTIDE SEQUENCE [LARGE SCALE GENOMIC DNA]</scope>
    <source>
        <strain evidence="1">214</strain>
    </source>
</reference>
<name>A0AAV5HP12_9ROSI</name>
<sequence>MILPRRGGVAHMVRRMRAITSATRKPVRSKPSPSLISVQINFPISKFVSKFCCCLPDGFFRETTKECK</sequence>
<protein>
    <submittedName>
        <fullName evidence="1">Uncharacterized protein</fullName>
    </submittedName>
</protein>
<evidence type="ECO:0000313" key="1">
    <source>
        <dbReference type="EMBL" id="GKU86740.1"/>
    </source>
</evidence>
<dbReference type="Proteomes" id="UP001054252">
    <property type="component" value="Unassembled WGS sequence"/>
</dbReference>